<evidence type="ECO:0000259" key="2">
    <source>
        <dbReference type="Pfam" id="PF01551"/>
    </source>
</evidence>
<dbReference type="RefSeq" id="WP_346150349.1">
    <property type="nucleotide sequence ID" value="NZ_BAAAUW010000001.1"/>
</dbReference>
<dbReference type="CDD" id="cd12797">
    <property type="entry name" value="M23_peptidase"/>
    <property type="match status" value="1"/>
</dbReference>
<dbReference type="InterPro" id="IPR011055">
    <property type="entry name" value="Dup_hybrid_motif"/>
</dbReference>
<sequence length="232" mass="24542">MVAPSAAFLGVAGIAAASVGFSGGSKEPQAAPGPSIDPATVNSEFDTQLAGLSREADDFADRATRTQERIDLDQQRQEEQQRRAAEAARKKAEAARREALRPKFVLPVAQKGVGELFGAAGSMWSNRHTGLDFPVPMNTPVRAVTDGTVVAEWNPYYGNLVKMTAPDGTQTWYAHLASARIRSGYVKAGTVIGYAGSSGNSSGPHLHLEVHPDGGPAIDPLAWLRSHGLDPT</sequence>
<dbReference type="InterPro" id="IPR050570">
    <property type="entry name" value="Cell_wall_metabolism_enzyme"/>
</dbReference>
<protein>
    <recommendedName>
        <fullName evidence="2">M23ase beta-sheet core domain-containing protein</fullName>
    </recommendedName>
</protein>
<gene>
    <name evidence="3" type="ORF">GCM10010469_00950</name>
</gene>
<dbReference type="Pfam" id="PF01551">
    <property type="entry name" value="Peptidase_M23"/>
    <property type="match status" value="1"/>
</dbReference>
<evidence type="ECO:0000313" key="3">
    <source>
        <dbReference type="EMBL" id="GAA3245682.1"/>
    </source>
</evidence>
<dbReference type="InterPro" id="IPR016047">
    <property type="entry name" value="M23ase_b-sheet_dom"/>
</dbReference>
<dbReference type="Proteomes" id="UP001500728">
    <property type="component" value="Unassembled WGS sequence"/>
</dbReference>
<dbReference type="PANTHER" id="PTHR21666">
    <property type="entry name" value="PEPTIDASE-RELATED"/>
    <property type="match status" value="1"/>
</dbReference>
<evidence type="ECO:0000256" key="1">
    <source>
        <dbReference type="SAM" id="MobiDB-lite"/>
    </source>
</evidence>
<dbReference type="Gene3D" id="2.70.70.10">
    <property type="entry name" value="Glucose Permease (Domain IIA)"/>
    <property type="match status" value="1"/>
</dbReference>
<dbReference type="SUPFAM" id="SSF51261">
    <property type="entry name" value="Duplicated hybrid motif"/>
    <property type="match status" value="1"/>
</dbReference>
<keyword evidence="4" id="KW-1185">Reference proteome</keyword>
<feature type="compositionally biased region" description="Basic and acidic residues" evidence="1">
    <location>
        <begin position="54"/>
        <end position="94"/>
    </location>
</feature>
<feature type="region of interest" description="Disordered" evidence="1">
    <location>
        <begin position="22"/>
        <end position="94"/>
    </location>
</feature>
<organism evidence="3 4">
    <name type="scientific">Streptomyces labedae</name>
    <dbReference type="NCBI Taxonomy" id="285569"/>
    <lineage>
        <taxon>Bacteria</taxon>
        <taxon>Bacillati</taxon>
        <taxon>Actinomycetota</taxon>
        <taxon>Actinomycetes</taxon>
        <taxon>Kitasatosporales</taxon>
        <taxon>Streptomycetaceae</taxon>
        <taxon>Streptomyces</taxon>
    </lineage>
</organism>
<dbReference type="PANTHER" id="PTHR21666:SF270">
    <property type="entry name" value="MUREIN HYDROLASE ACTIVATOR ENVC"/>
    <property type="match status" value="1"/>
</dbReference>
<accession>A0ABP6QNA6</accession>
<name>A0ABP6QNA6_9ACTN</name>
<comment type="caution">
    <text evidence="3">The sequence shown here is derived from an EMBL/GenBank/DDBJ whole genome shotgun (WGS) entry which is preliminary data.</text>
</comment>
<feature type="domain" description="M23ase beta-sheet core" evidence="2">
    <location>
        <begin position="127"/>
        <end position="220"/>
    </location>
</feature>
<reference evidence="4" key="1">
    <citation type="journal article" date="2019" name="Int. J. Syst. Evol. Microbiol.">
        <title>The Global Catalogue of Microorganisms (GCM) 10K type strain sequencing project: providing services to taxonomists for standard genome sequencing and annotation.</title>
        <authorList>
            <consortium name="The Broad Institute Genomics Platform"/>
            <consortium name="The Broad Institute Genome Sequencing Center for Infectious Disease"/>
            <person name="Wu L."/>
            <person name="Ma J."/>
        </authorList>
    </citation>
    <scope>NUCLEOTIDE SEQUENCE [LARGE SCALE GENOMIC DNA]</scope>
    <source>
        <strain evidence="4">JCM 9381</strain>
    </source>
</reference>
<evidence type="ECO:0000313" key="4">
    <source>
        <dbReference type="Proteomes" id="UP001500728"/>
    </source>
</evidence>
<proteinExistence type="predicted"/>
<dbReference type="EMBL" id="BAAAUW010000001">
    <property type="protein sequence ID" value="GAA3245682.1"/>
    <property type="molecule type" value="Genomic_DNA"/>
</dbReference>